<dbReference type="GeneID" id="300576525"/>
<dbReference type="Proteomes" id="UP001642720">
    <property type="component" value="Unassembled WGS sequence"/>
</dbReference>
<reference evidence="1 2" key="1">
    <citation type="submission" date="2018-01" db="EMBL/GenBank/DDBJ databases">
        <title>Genome characterization of the sugarcane-associated fungus Trichoderma ghanense CCMA-1212 and their application in lignocelulose bioconversion.</title>
        <authorList>
            <person name="Steindorff A.S."/>
            <person name="Mendes T.D."/>
            <person name="Vilela E.S.D."/>
            <person name="Rodrigues D.S."/>
            <person name="Formighieri E.F."/>
            <person name="Melo I.S."/>
            <person name="Favaro L.C.L."/>
        </authorList>
    </citation>
    <scope>NUCLEOTIDE SEQUENCE [LARGE SCALE GENOMIC DNA]</scope>
    <source>
        <strain evidence="1 2">CCMA-1212</strain>
    </source>
</reference>
<keyword evidence="2" id="KW-1185">Reference proteome</keyword>
<protein>
    <submittedName>
        <fullName evidence="1">Uncharacterized protein</fullName>
    </submittedName>
</protein>
<evidence type="ECO:0000313" key="1">
    <source>
        <dbReference type="EMBL" id="TFB03814.1"/>
    </source>
</evidence>
<evidence type="ECO:0000313" key="2">
    <source>
        <dbReference type="Proteomes" id="UP001642720"/>
    </source>
</evidence>
<dbReference type="EMBL" id="PPTA01000005">
    <property type="protein sequence ID" value="TFB03814.1"/>
    <property type="molecule type" value="Genomic_DNA"/>
</dbReference>
<organism evidence="1 2">
    <name type="scientific">Trichoderma ghanense</name>
    <dbReference type="NCBI Taxonomy" id="65468"/>
    <lineage>
        <taxon>Eukaryota</taxon>
        <taxon>Fungi</taxon>
        <taxon>Dikarya</taxon>
        <taxon>Ascomycota</taxon>
        <taxon>Pezizomycotina</taxon>
        <taxon>Sordariomycetes</taxon>
        <taxon>Hypocreomycetidae</taxon>
        <taxon>Hypocreales</taxon>
        <taxon>Hypocreaceae</taxon>
        <taxon>Trichoderma</taxon>
    </lineage>
</organism>
<accession>A0ABY2H771</accession>
<proteinExistence type="predicted"/>
<comment type="caution">
    <text evidence="1">The sequence shown here is derived from an EMBL/GenBank/DDBJ whole genome shotgun (WGS) entry which is preliminary data.</text>
</comment>
<gene>
    <name evidence="1" type="ORF">CCMA1212_004786</name>
</gene>
<name>A0ABY2H771_9HYPO</name>
<sequence length="111" mass="12210">MPYPYKDEITGAELVAEYAPIIKGKTAKVLFSLGLANKFGDRGKEIFSLDRAVATHVFASFDPVLKVDHNGKHLMEKARVAAYYVDPVHPHAISDIEGDKLWELSAKAVGL</sequence>
<dbReference type="RefSeq" id="XP_073560015.1">
    <property type="nucleotide sequence ID" value="XM_073702075.1"/>
</dbReference>